<name>A0ABP3ULH0_9CLOT</name>
<dbReference type="PANTHER" id="PTHR42917">
    <property type="entry name" value="2,4-DIENOYL-COA REDUCTASE"/>
    <property type="match status" value="1"/>
</dbReference>
<keyword evidence="5" id="KW-0288">FMN</keyword>
<protein>
    <submittedName>
        <fullName evidence="12">FAD-dependent oxidoreductase</fullName>
    </submittedName>
</protein>
<evidence type="ECO:0000313" key="13">
    <source>
        <dbReference type="Proteomes" id="UP001501510"/>
    </source>
</evidence>
<evidence type="ECO:0000259" key="11">
    <source>
        <dbReference type="Pfam" id="PF07992"/>
    </source>
</evidence>
<evidence type="ECO:0000259" key="10">
    <source>
        <dbReference type="Pfam" id="PF00724"/>
    </source>
</evidence>
<dbReference type="InterPro" id="IPR001155">
    <property type="entry name" value="OxRdtase_FMN_N"/>
</dbReference>
<evidence type="ECO:0000256" key="3">
    <source>
        <dbReference type="ARBA" id="ARBA00011048"/>
    </source>
</evidence>
<evidence type="ECO:0000256" key="1">
    <source>
        <dbReference type="ARBA" id="ARBA00001917"/>
    </source>
</evidence>
<dbReference type="InterPro" id="IPR051793">
    <property type="entry name" value="NADH:flavin_oxidoreductase"/>
</dbReference>
<comment type="similarity">
    <text evidence="3">In the N-terminal section; belongs to the NADH:flavin oxidoreductase/NADH oxidase family.</text>
</comment>
<comment type="cofactor">
    <cofactor evidence="1">
        <name>FMN</name>
        <dbReference type="ChEBI" id="CHEBI:58210"/>
    </cofactor>
</comment>
<comment type="cofactor">
    <cofactor evidence="2">
        <name>[4Fe-4S] cluster</name>
        <dbReference type="ChEBI" id="CHEBI:49883"/>
    </cofactor>
</comment>
<dbReference type="InterPro" id="IPR013785">
    <property type="entry name" value="Aldolase_TIM"/>
</dbReference>
<dbReference type="SUPFAM" id="SSF51905">
    <property type="entry name" value="FAD/NAD(P)-binding domain"/>
    <property type="match status" value="1"/>
</dbReference>
<feature type="domain" description="NADH:flavin oxidoreductase/NADH oxidase N-terminal" evidence="10">
    <location>
        <begin position="8"/>
        <end position="359"/>
    </location>
</feature>
<keyword evidence="13" id="KW-1185">Reference proteome</keyword>
<accession>A0ABP3ULH0</accession>
<keyword evidence="8" id="KW-0408">Iron</keyword>
<organism evidence="12 13">
    <name type="scientific">Clostridium oceanicum</name>
    <dbReference type="NCBI Taxonomy" id="1543"/>
    <lineage>
        <taxon>Bacteria</taxon>
        <taxon>Bacillati</taxon>
        <taxon>Bacillota</taxon>
        <taxon>Clostridia</taxon>
        <taxon>Eubacteriales</taxon>
        <taxon>Clostridiaceae</taxon>
        <taxon>Clostridium</taxon>
    </lineage>
</organism>
<dbReference type="Gene3D" id="3.50.50.60">
    <property type="entry name" value="FAD/NAD(P)-binding domain"/>
    <property type="match status" value="1"/>
</dbReference>
<dbReference type="Gene3D" id="3.40.50.720">
    <property type="entry name" value="NAD(P)-binding Rossmann-like Domain"/>
    <property type="match status" value="1"/>
</dbReference>
<dbReference type="InterPro" id="IPR023753">
    <property type="entry name" value="FAD/NAD-binding_dom"/>
</dbReference>
<evidence type="ECO:0000256" key="2">
    <source>
        <dbReference type="ARBA" id="ARBA00001966"/>
    </source>
</evidence>
<dbReference type="Pfam" id="PF00724">
    <property type="entry name" value="Oxidored_FMN"/>
    <property type="match status" value="1"/>
</dbReference>
<dbReference type="Pfam" id="PF07992">
    <property type="entry name" value="Pyr_redox_2"/>
    <property type="match status" value="1"/>
</dbReference>
<evidence type="ECO:0000256" key="6">
    <source>
        <dbReference type="ARBA" id="ARBA00022723"/>
    </source>
</evidence>
<dbReference type="Proteomes" id="UP001501510">
    <property type="component" value="Unassembled WGS sequence"/>
</dbReference>
<gene>
    <name evidence="12" type="ORF">GCM10008906_14530</name>
</gene>
<dbReference type="PRINTS" id="PR00368">
    <property type="entry name" value="FADPNR"/>
</dbReference>
<evidence type="ECO:0000313" key="12">
    <source>
        <dbReference type="EMBL" id="GAA0737853.1"/>
    </source>
</evidence>
<evidence type="ECO:0000256" key="7">
    <source>
        <dbReference type="ARBA" id="ARBA00023002"/>
    </source>
</evidence>
<evidence type="ECO:0000256" key="8">
    <source>
        <dbReference type="ARBA" id="ARBA00023004"/>
    </source>
</evidence>
<feature type="domain" description="FAD/NAD(P)-binding" evidence="11">
    <location>
        <begin position="406"/>
        <end position="637"/>
    </location>
</feature>
<evidence type="ECO:0000256" key="5">
    <source>
        <dbReference type="ARBA" id="ARBA00022643"/>
    </source>
</evidence>
<reference evidence="13" key="1">
    <citation type="journal article" date="2019" name="Int. J. Syst. Evol. Microbiol.">
        <title>The Global Catalogue of Microorganisms (GCM) 10K type strain sequencing project: providing services to taxonomists for standard genome sequencing and annotation.</title>
        <authorList>
            <consortium name="The Broad Institute Genomics Platform"/>
            <consortium name="The Broad Institute Genome Sequencing Center for Infectious Disease"/>
            <person name="Wu L."/>
            <person name="Ma J."/>
        </authorList>
    </citation>
    <scope>NUCLEOTIDE SEQUENCE [LARGE SCALE GENOMIC DNA]</scope>
    <source>
        <strain evidence="13">JCM 1407</strain>
    </source>
</reference>
<dbReference type="PRINTS" id="PR00469">
    <property type="entry name" value="PNDRDTASEII"/>
</dbReference>
<dbReference type="PANTHER" id="PTHR42917:SF2">
    <property type="entry name" value="2,4-DIENOYL-COA REDUCTASE [(2E)-ENOYL-COA-PRODUCING]"/>
    <property type="match status" value="1"/>
</dbReference>
<dbReference type="Gene3D" id="3.20.20.70">
    <property type="entry name" value="Aldolase class I"/>
    <property type="match status" value="1"/>
</dbReference>
<keyword evidence="6" id="KW-0479">Metal-binding</keyword>
<keyword evidence="4" id="KW-0285">Flavoprotein</keyword>
<dbReference type="InterPro" id="IPR036188">
    <property type="entry name" value="FAD/NAD-bd_sf"/>
</dbReference>
<evidence type="ECO:0000256" key="4">
    <source>
        <dbReference type="ARBA" id="ARBA00022630"/>
    </source>
</evidence>
<dbReference type="SUPFAM" id="SSF51395">
    <property type="entry name" value="FMN-linked oxidoreductases"/>
    <property type="match status" value="1"/>
</dbReference>
<dbReference type="RefSeq" id="WP_343760356.1">
    <property type="nucleotide sequence ID" value="NZ_BAAACG010000008.1"/>
</dbReference>
<keyword evidence="7" id="KW-0560">Oxidoreductase</keyword>
<keyword evidence="9" id="KW-0411">Iron-sulfur</keyword>
<sequence length="669" mass="74581">MKNKYSNLFDPIKIGTLEIKNRFAMAPMGPSGLCSKDGSFNEKGIEYYVKRAEGGTGLIITGVTYVENNIEKCTMPSMPCPTINPTNFIKMGKILTERVHAYNSKIFLQLTAGFGRVSIPSMVGDLKPIAPSPIPHKWIPNLTCRELTIEEIETYIKKFGESASIAKDCGFDGVEVHAVHEGYLLDQFTISFFNKRRDKYGGSLRNRLRFPIEILKNIKKECGNDFPVSLRYSVKSYIKDYNKGALPGEEFEEKGRDLPEGLKAAKILEEAGYDAFNSDAGTYDSWYWNHPPMYFKKGMYLSLNEKLKKILKVPVITAGRMDDPDLASDSIKKGKTDMIGLGRPLLADPYLPRKIKENKLENIRPCLSCQDGCMGRIALGGPISCAVNPSTGREKDYDLKPCKKIKDILIIGGGIAGCEAARVCSIRGHKVSIYEKEDKLGGNLIPGSVPDFKENDRYLIKWYENQLKNQNVDIYLNNKITAEKVNKLNPDVIIVATGSTPKKLDIKGTINKIYTAQEVLLKNKKPGKSCIVVGGGLVGCETALWLLKQGKKVTIIEALDDILSSGPALCHANSQMLKDLLNFYGAKIYTNTFIEKATTNGITIKSKNPLKEKELKTDSIILSIGYNSNNSIYEKIKYSDKETYLLGDARKVKNIMNAIWDAYEIGRNI</sequence>
<proteinExistence type="inferred from homology"/>
<comment type="caution">
    <text evidence="12">The sequence shown here is derived from an EMBL/GenBank/DDBJ whole genome shotgun (WGS) entry which is preliminary data.</text>
</comment>
<dbReference type="EMBL" id="BAAACG010000008">
    <property type="protein sequence ID" value="GAA0737853.1"/>
    <property type="molecule type" value="Genomic_DNA"/>
</dbReference>
<evidence type="ECO:0000256" key="9">
    <source>
        <dbReference type="ARBA" id="ARBA00023014"/>
    </source>
</evidence>